<reference evidence="3" key="2">
    <citation type="submission" date="2021-01" db="UniProtKB">
        <authorList>
            <consortium name="EnsemblMetazoa"/>
        </authorList>
    </citation>
    <scope>IDENTIFICATION</scope>
</reference>
<dbReference type="KEGG" id="spu:105439652"/>
<sequence>MDSSSNTSATFEPIPWEFDVDNVHYWVHYGLVIFGAVFTLISFVVQFREPATYGKHEDKVSSYKEVTENGATRVELTDGDDVSATEQDSITQLQRKDETAIRRL</sequence>
<evidence type="ECO:0000256" key="1">
    <source>
        <dbReference type="SAM" id="MobiDB-lite"/>
    </source>
</evidence>
<name>A0A7M7HHD2_STRPU</name>
<feature type="transmembrane region" description="Helical" evidence="2">
    <location>
        <begin position="26"/>
        <end position="45"/>
    </location>
</feature>
<dbReference type="RefSeq" id="XP_011667177.1">
    <property type="nucleotide sequence ID" value="XM_011668875.1"/>
</dbReference>
<keyword evidence="2" id="KW-0472">Membrane</keyword>
<dbReference type="Proteomes" id="UP000007110">
    <property type="component" value="Unassembled WGS sequence"/>
</dbReference>
<protein>
    <submittedName>
        <fullName evidence="3">Uncharacterized protein</fullName>
    </submittedName>
</protein>
<feature type="region of interest" description="Disordered" evidence="1">
    <location>
        <begin position="71"/>
        <end position="91"/>
    </location>
</feature>
<evidence type="ECO:0000313" key="3">
    <source>
        <dbReference type="EnsemblMetazoa" id="XP_011667177"/>
    </source>
</evidence>
<dbReference type="InParanoid" id="A0A7M7HHD2"/>
<dbReference type="EnsemblMetazoa" id="XM_011668875">
    <property type="protein sequence ID" value="XP_011667177"/>
    <property type="gene ID" value="LOC105439652"/>
</dbReference>
<evidence type="ECO:0000256" key="2">
    <source>
        <dbReference type="SAM" id="Phobius"/>
    </source>
</evidence>
<keyword evidence="2" id="KW-0812">Transmembrane</keyword>
<organism evidence="3 4">
    <name type="scientific">Strongylocentrotus purpuratus</name>
    <name type="common">Purple sea urchin</name>
    <dbReference type="NCBI Taxonomy" id="7668"/>
    <lineage>
        <taxon>Eukaryota</taxon>
        <taxon>Metazoa</taxon>
        <taxon>Echinodermata</taxon>
        <taxon>Eleutherozoa</taxon>
        <taxon>Echinozoa</taxon>
        <taxon>Echinoidea</taxon>
        <taxon>Euechinoidea</taxon>
        <taxon>Echinacea</taxon>
        <taxon>Camarodonta</taxon>
        <taxon>Echinidea</taxon>
        <taxon>Strongylocentrotidae</taxon>
        <taxon>Strongylocentrotus</taxon>
    </lineage>
</organism>
<dbReference type="AlphaFoldDB" id="A0A7M7HHD2"/>
<dbReference type="GeneID" id="105439652"/>
<keyword evidence="4" id="KW-1185">Reference proteome</keyword>
<keyword evidence="2" id="KW-1133">Transmembrane helix</keyword>
<accession>A0A7M7HHD2</accession>
<evidence type="ECO:0000313" key="4">
    <source>
        <dbReference type="Proteomes" id="UP000007110"/>
    </source>
</evidence>
<proteinExistence type="predicted"/>
<reference evidence="4" key="1">
    <citation type="submission" date="2015-02" db="EMBL/GenBank/DDBJ databases">
        <title>Genome sequencing for Strongylocentrotus purpuratus.</title>
        <authorList>
            <person name="Murali S."/>
            <person name="Liu Y."/>
            <person name="Vee V."/>
            <person name="English A."/>
            <person name="Wang M."/>
            <person name="Skinner E."/>
            <person name="Han Y."/>
            <person name="Muzny D.M."/>
            <person name="Worley K.C."/>
            <person name="Gibbs R.A."/>
        </authorList>
    </citation>
    <scope>NUCLEOTIDE SEQUENCE</scope>
</reference>